<sequence>MLVGLFCVQSETSYHKHQVHTSSWICTFLLLLRRILIRAWLTEVPFEAARFDDSFSSSDQLQLDFEDHLDQTVVQTFQKAPAVLGAAEVGRVALGSNFVEPQDLDFLHHHNTQEVGQFYYLLPPLLPFCTWQEL</sequence>
<evidence type="ECO:0000313" key="2">
    <source>
        <dbReference type="Proteomes" id="UP001295684"/>
    </source>
</evidence>
<protein>
    <submittedName>
        <fullName evidence="1">Uncharacterized protein</fullName>
    </submittedName>
</protein>
<dbReference type="Proteomes" id="UP001295684">
    <property type="component" value="Unassembled WGS sequence"/>
</dbReference>
<organism evidence="1 2">
    <name type="scientific">Euplotes crassus</name>
    <dbReference type="NCBI Taxonomy" id="5936"/>
    <lineage>
        <taxon>Eukaryota</taxon>
        <taxon>Sar</taxon>
        <taxon>Alveolata</taxon>
        <taxon>Ciliophora</taxon>
        <taxon>Intramacronucleata</taxon>
        <taxon>Spirotrichea</taxon>
        <taxon>Hypotrichia</taxon>
        <taxon>Euplotida</taxon>
        <taxon>Euplotidae</taxon>
        <taxon>Moneuplotes</taxon>
    </lineage>
</organism>
<name>A0AAD1XP29_EUPCR</name>
<gene>
    <name evidence="1" type="ORF">ECRASSUSDP1_LOCUS17503</name>
</gene>
<accession>A0AAD1XP29</accession>
<dbReference type="EMBL" id="CAMPGE010017671">
    <property type="protein sequence ID" value="CAI2376134.1"/>
    <property type="molecule type" value="Genomic_DNA"/>
</dbReference>
<evidence type="ECO:0000313" key="1">
    <source>
        <dbReference type="EMBL" id="CAI2376134.1"/>
    </source>
</evidence>
<comment type="caution">
    <text evidence="1">The sequence shown here is derived from an EMBL/GenBank/DDBJ whole genome shotgun (WGS) entry which is preliminary data.</text>
</comment>
<proteinExistence type="predicted"/>
<keyword evidence="2" id="KW-1185">Reference proteome</keyword>
<dbReference type="AlphaFoldDB" id="A0AAD1XP29"/>
<reference evidence="1" key="1">
    <citation type="submission" date="2023-07" db="EMBL/GenBank/DDBJ databases">
        <authorList>
            <consortium name="AG Swart"/>
            <person name="Singh M."/>
            <person name="Singh A."/>
            <person name="Seah K."/>
            <person name="Emmerich C."/>
        </authorList>
    </citation>
    <scope>NUCLEOTIDE SEQUENCE</scope>
    <source>
        <strain evidence="1">DP1</strain>
    </source>
</reference>